<comment type="catalytic activity">
    <reaction evidence="14">
        <text>3',5'-cyclic UMP + H2O = UMP + H(+)</text>
        <dbReference type="Rhea" id="RHEA:70575"/>
        <dbReference type="ChEBI" id="CHEBI:15377"/>
        <dbReference type="ChEBI" id="CHEBI:15378"/>
        <dbReference type="ChEBI" id="CHEBI:57865"/>
        <dbReference type="ChEBI" id="CHEBI:184387"/>
    </reaction>
    <physiologicalReaction direction="left-to-right" evidence="14">
        <dbReference type="Rhea" id="RHEA:70576"/>
    </physiologicalReaction>
</comment>
<accession>A0A329MH65</accession>
<keyword evidence="17" id="KW-1185">Reference proteome</keyword>
<dbReference type="GO" id="GO:0008270">
    <property type="term" value="F:zinc ion binding"/>
    <property type="evidence" value="ECO:0007669"/>
    <property type="project" value="InterPro"/>
</dbReference>
<dbReference type="PROSITE" id="PS00743">
    <property type="entry name" value="BETA_LACTAMASE_B_1"/>
    <property type="match status" value="1"/>
</dbReference>
<name>A0A329MH65_9BACL</name>
<evidence type="ECO:0000313" key="17">
    <source>
        <dbReference type="Proteomes" id="UP000250369"/>
    </source>
</evidence>
<dbReference type="EC" id="3.5.2.6" evidence="5"/>
<evidence type="ECO:0000256" key="10">
    <source>
        <dbReference type="ARBA" id="ARBA00022833"/>
    </source>
</evidence>
<dbReference type="AlphaFoldDB" id="A0A329MH65"/>
<dbReference type="InterPro" id="IPR050855">
    <property type="entry name" value="NDM-1-like"/>
</dbReference>
<keyword evidence="10" id="KW-0862">Zinc</keyword>
<evidence type="ECO:0000256" key="5">
    <source>
        <dbReference type="ARBA" id="ARBA00012865"/>
    </source>
</evidence>
<evidence type="ECO:0000256" key="14">
    <source>
        <dbReference type="ARBA" id="ARBA00048505"/>
    </source>
</evidence>
<feature type="domain" description="Metallo-beta-lactamase" evidence="15">
    <location>
        <begin position="24"/>
        <end position="217"/>
    </location>
</feature>
<keyword evidence="6" id="KW-0479">Metal-binding</keyword>
<dbReference type="SMART" id="SM00849">
    <property type="entry name" value="Lactamase_B"/>
    <property type="match status" value="1"/>
</dbReference>
<evidence type="ECO:0000256" key="6">
    <source>
        <dbReference type="ARBA" id="ARBA00022723"/>
    </source>
</evidence>
<evidence type="ECO:0000256" key="11">
    <source>
        <dbReference type="ARBA" id="ARBA00023251"/>
    </source>
</evidence>
<comment type="catalytic activity">
    <reaction evidence="12">
        <text>3',5'-cyclic CMP + H2O = CMP + H(+)</text>
        <dbReference type="Rhea" id="RHEA:72675"/>
        <dbReference type="ChEBI" id="CHEBI:15377"/>
        <dbReference type="ChEBI" id="CHEBI:15378"/>
        <dbReference type="ChEBI" id="CHEBI:58003"/>
        <dbReference type="ChEBI" id="CHEBI:60377"/>
    </reaction>
    <physiologicalReaction direction="left-to-right" evidence="12">
        <dbReference type="Rhea" id="RHEA:72676"/>
    </physiologicalReaction>
</comment>
<evidence type="ECO:0000259" key="15">
    <source>
        <dbReference type="SMART" id="SM00849"/>
    </source>
</evidence>
<evidence type="ECO:0000256" key="8">
    <source>
        <dbReference type="ARBA" id="ARBA00022764"/>
    </source>
</evidence>
<comment type="catalytic activity">
    <reaction evidence="1">
        <text>a beta-lactam + H2O = a substituted beta-amino acid</text>
        <dbReference type="Rhea" id="RHEA:20401"/>
        <dbReference type="ChEBI" id="CHEBI:15377"/>
        <dbReference type="ChEBI" id="CHEBI:35627"/>
        <dbReference type="ChEBI" id="CHEBI:140347"/>
        <dbReference type="EC" id="3.5.2.6"/>
    </reaction>
</comment>
<dbReference type="PANTHER" id="PTHR42951:SF17">
    <property type="entry name" value="METALLO-BETA-LACTAMASE DOMAIN-CONTAINING PROTEIN"/>
    <property type="match status" value="1"/>
</dbReference>
<organism evidence="16 17">
    <name type="scientific">Paenibacillus contaminans</name>
    <dbReference type="NCBI Taxonomy" id="450362"/>
    <lineage>
        <taxon>Bacteria</taxon>
        <taxon>Bacillati</taxon>
        <taxon>Bacillota</taxon>
        <taxon>Bacilli</taxon>
        <taxon>Bacillales</taxon>
        <taxon>Paenibacillaceae</taxon>
        <taxon>Paenibacillus</taxon>
    </lineage>
</organism>
<proteinExistence type="inferred from homology"/>
<dbReference type="Pfam" id="PF00753">
    <property type="entry name" value="Lactamase_B"/>
    <property type="match status" value="1"/>
</dbReference>
<evidence type="ECO:0000256" key="4">
    <source>
        <dbReference type="ARBA" id="ARBA00005250"/>
    </source>
</evidence>
<sequence>MRISERIFLVGSGKHGHEMTHRLDCNVYLLDGGSELALIDAGSGLAPDQIVANIERNGFDMTKVKKLLLTHVHGDHGGGAYFFHKEYGLEVIASTEATPWLERGDKEKTSIGAAIAAGVYPEDYHYPPCPVARSVSEGDRISVGELELEVLETPGHSRGHVSFVLEHDGVRTLFAGDVVFAGGKVVIQNIWDCFIGEYADSLDKLSRRRFDRLFSGHGPFLLSEAWRHIELADAAFKRLDIPPNL</sequence>
<dbReference type="Proteomes" id="UP000250369">
    <property type="component" value="Unassembled WGS sequence"/>
</dbReference>
<comment type="cofactor">
    <cofactor evidence="2">
        <name>Zn(2+)</name>
        <dbReference type="ChEBI" id="CHEBI:29105"/>
    </cofactor>
</comment>
<evidence type="ECO:0000256" key="13">
    <source>
        <dbReference type="ARBA" id="ARBA00034301"/>
    </source>
</evidence>
<dbReference type="EMBL" id="QMFB01000014">
    <property type="protein sequence ID" value="RAV18958.1"/>
    <property type="molecule type" value="Genomic_DNA"/>
</dbReference>
<keyword evidence="11" id="KW-0046">Antibiotic resistance</keyword>
<evidence type="ECO:0000256" key="1">
    <source>
        <dbReference type="ARBA" id="ARBA00001526"/>
    </source>
</evidence>
<comment type="similarity">
    <text evidence="4">Belongs to the metallo-beta-lactamase superfamily. Class-B beta-lactamase family.</text>
</comment>
<dbReference type="InterPro" id="IPR036866">
    <property type="entry name" value="RibonucZ/Hydroxyglut_hydro"/>
</dbReference>
<dbReference type="PANTHER" id="PTHR42951">
    <property type="entry name" value="METALLO-BETA-LACTAMASE DOMAIN-CONTAINING"/>
    <property type="match status" value="1"/>
</dbReference>
<evidence type="ECO:0000256" key="7">
    <source>
        <dbReference type="ARBA" id="ARBA00022729"/>
    </source>
</evidence>
<protein>
    <recommendedName>
        <fullName evidence="5">beta-lactamase</fullName>
        <ecNumber evidence="5">3.5.2.6</ecNumber>
    </recommendedName>
</protein>
<keyword evidence="8" id="KW-0574">Periplasm</keyword>
<dbReference type="GO" id="GO:0008800">
    <property type="term" value="F:beta-lactamase activity"/>
    <property type="evidence" value="ECO:0007669"/>
    <property type="project" value="UniProtKB-EC"/>
</dbReference>
<dbReference type="OrthoDB" id="9761531at2"/>
<evidence type="ECO:0000256" key="3">
    <source>
        <dbReference type="ARBA" id="ARBA00004418"/>
    </source>
</evidence>
<dbReference type="GO" id="GO:0017001">
    <property type="term" value="P:antibiotic catabolic process"/>
    <property type="evidence" value="ECO:0007669"/>
    <property type="project" value="InterPro"/>
</dbReference>
<dbReference type="RefSeq" id="WP_113033165.1">
    <property type="nucleotide sequence ID" value="NZ_QMFB01000014.1"/>
</dbReference>
<reference evidence="16 17" key="1">
    <citation type="journal article" date="2009" name="Int. J. Syst. Evol. Microbiol.">
        <title>Paenibacillus contaminans sp. nov., isolated from a contaminated laboratory plate.</title>
        <authorList>
            <person name="Chou J.H."/>
            <person name="Lee J.H."/>
            <person name="Lin M.C."/>
            <person name="Chang P.S."/>
            <person name="Arun A.B."/>
            <person name="Young C.C."/>
            <person name="Chen W.M."/>
        </authorList>
    </citation>
    <scope>NUCLEOTIDE SEQUENCE [LARGE SCALE GENOMIC DNA]</scope>
    <source>
        <strain evidence="16 17">CKOBP-6</strain>
    </source>
</reference>
<keyword evidence="7" id="KW-0732">Signal</keyword>
<comment type="function">
    <text evidence="13">Counteracts the endogenous Pycsar antiviral defense system. Phosphodiesterase that enables metal-dependent hydrolysis of host cyclic nucleotide Pycsar defense signals such as cCMP and cUMP.</text>
</comment>
<dbReference type="InterPro" id="IPR001279">
    <property type="entry name" value="Metallo-B-lactamas"/>
</dbReference>
<comment type="caution">
    <text evidence="16">The sequence shown here is derived from an EMBL/GenBank/DDBJ whole genome shotgun (WGS) entry which is preliminary data.</text>
</comment>
<dbReference type="Gene3D" id="3.60.15.10">
    <property type="entry name" value="Ribonuclease Z/Hydroxyacylglutathione hydrolase-like"/>
    <property type="match status" value="1"/>
</dbReference>
<evidence type="ECO:0000256" key="2">
    <source>
        <dbReference type="ARBA" id="ARBA00001947"/>
    </source>
</evidence>
<evidence type="ECO:0000256" key="9">
    <source>
        <dbReference type="ARBA" id="ARBA00022801"/>
    </source>
</evidence>
<keyword evidence="9" id="KW-0378">Hydrolase</keyword>
<evidence type="ECO:0000256" key="12">
    <source>
        <dbReference type="ARBA" id="ARBA00034221"/>
    </source>
</evidence>
<dbReference type="InterPro" id="IPR001018">
    <property type="entry name" value="Beta-lactamase_class-B_CS"/>
</dbReference>
<dbReference type="SUPFAM" id="SSF56281">
    <property type="entry name" value="Metallo-hydrolase/oxidoreductase"/>
    <property type="match status" value="1"/>
</dbReference>
<comment type="subcellular location">
    <subcellularLocation>
        <location evidence="3">Periplasm</location>
    </subcellularLocation>
</comment>
<gene>
    <name evidence="16" type="ORF">DQG23_22665</name>
</gene>
<dbReference type="GO" id="GO:0046677">
    <property type="term" value="P:response to antibiotic"/>
    <property type="evidence" value="ECO:0007669"/>
    <property type="project" value="UniProtKB-KW"/>
</dbReference>
<dbReference type="GO" id="GO:0042597">
    <property type="term" value="C:periplasmic space"/>
    <property type="evidence" value="ECO:0007669"/>
    <property type="project" value="UniProtKB-SubCell"/>
</dbReference>
<evidence type="ECO:0000313" key="16">
    <source>
        <dbReference type="EMBL" id="RAV18958.1"/>
    </source>
</evidence>